<dbReference type="GO" id="GO:0090529">
    <property type="term" value="P:cell septum assembly"/>
    <property type="evidence" value="ECO:0007669"/>
    <property type="project" value="InterPro"/>
</dbReference>
<sequence>MPRRKSPAPARKLRRELTEDFADDFPDESDAPAGRRQRGVQLRFRWGLPKTKWSRIAAGAALALLAGLCFGALLLVRDSVMHDPRFFIQSASSIEIQGNVHLTRDELVNIFGEDVERNIFYVSLAQRRAHLQQLPWVEHATVMRLLPNRLRVSIVERTPVAFVRQGSQIGLVDASGVLLDMPQHGDAHYSFPVVTGIAAADPLSTRAARMKIFEQFTSDLDSSGEKISQKLSEVDLSNPEDVKALIPDDGKDVLVHFGDTDFLNRYRKFEEHLAEWRTQYPTLSSVDMRYERQVVLEMQPGTSGASAASVPTTPGAANSADVSTPTTAAKPAVKPPAKAHIKAAKKAPISKWKPAAKAKSHKVSAKAHPRVVHHATQGSHYHSSQVVHP</sequence>
<evidence type="ECO:0000313" key="12">
    <source>
        <dbReference type="EMBL" id="XBH11030.1"/>
    </source>
</evidence>
<evidence type="ECO:0000256" key="7">
    <source>
        <dbReference type="ARBA" id="ARBA00023136"/>
    </source>
</evidence>
<accession>A0AAU7D9N8</accession>
<keyword evidence="5 9" id="KW-0812">Transmembrane</keyword>
<reference evidence="12" key="1">
    <citation type="submission" date="2023-03" db="EMBL/GenBank/DDBJ databases">
        <title>Edaphobacter sp.</title>
        <authorList>
            <person name="Huber K.J."/>
            <person name="Papendorf J."/>
            <person name="Pilke C."/>
            <person name="Bunk B."/>
            <person name="Sproeer C."/>
            <person name="Pester M."/>
        </authorList>
    </citation>
    <scope>NUCLEOTIDE SEQUENCE</scope>
    <source>
        <strain evidence="12">DSM 109919</strain>
        <strain evidence="13">DSM 109920</strain>
    </source>
</reference>
<dbReference type="EMBL" id="CP121195">
    <property type="protein sequence ID" value="XBH14459.1"/>
    <property type="molecule type" value="Genomic_DNA"/>
</dbReference>
<gene>
    <name evidence="9" type="primary">ftsQ</name>
    <name evidence="12" type="ORF">P4G45_04705</name>
    <name evidence="13" type="ORF">P8936_04670</name>
</gene>
<protein>
    <recommendedName>
        <fullName evidence="9">Cell division protein FtsQ</fullName>
    </recommendedName>
</protein>
<dbReference type="InterPro" id="IPR026579">
    <property type="entry name" value="FtsQ"/>
</dbReference>
<dbReference type="KEGG" id="epl:P4G45_04705"/>
<proteinExistence type="inferred from homology"/>
<feature type="region of interest" description="Disordered" evidence="10">
    <location>
        <begin position="1"/>
        <end position="36"/>
    </location>
</feature>
<feature type="compositionally biased region" description="Polar residues" evidence="10">
    <location>
        <begin position="302"/>
        <end position="327"/>
    </location>
</feature>
<dbReference type="PANTHER" id="PTHR35851:SF1">
    <property type="entry name" value="CELL DIVISION PROTEIN FTSQ"/>
    <property type="match status" value="1"/>
</dbReference>
<evidence type="ECO:0000256" key="3">
    <source>
        <dbReference type="ARBA" id="ARBA00022519"/>
    </source>
</evidence>
<accession>A0AAU7D1M1</accession>
<dbReference type="InterPro" id="IPR013685">
    <property type="entry name" value="POTRA_FtsQ_type"/>
</dbReference>
<dbReference type="Pfam" id="PF08478">
    <property type="entry name" value="POTRA_1"/>
    <property type="match status" value="1"/>
</dbReference>
<dbReference type="HAMAP" id="MF_00911">
    <property type="entry name" value="FtsQ_subfam"/>
    <property type="match status" value="1"/>
</dbReference>
<evidence type="ECO:0000256" key="8">
    <source>
        <dbReference type="ARBA" id="ARBA00023306"/>
    </source>
</evidence>
<feature type="region of interest" description="Disordered" evidence="10">
    <location>
        <begin position="302"/>
        <end position="389"/>
    </location>
</feature>
<evidence type="ECO:0000256" key="4">
    <source>
        <dbReference type="ARBA" id="ARBA00022618"/>
    </source>
</evidence>
<dbReference type="PROSITE" id="PS51779">
    <property type="entry name" value="POTRA"/>
    <property type="match status" value="1"/>
</dbReference>
<keyword evidence="6 9" id="KW-1133">Transmembrane helix</keyword>
<evidence type="ECO:0000313" key="13">
    <source>
        <dbReference type="EMBL" id="XBH14459.1"/>
    </source>
</evidence>
<evidence type="ECO:0000256" key="2">
    <source>
        <dbReference type="ARBA" id="ARBA00022475"/>
    </source>
</evidence>
<evidence type="ECO:0000259" key="11">
    <source>
        <dbReference type="PROSITE" id="PS51779"/>
    </source>
</evidence>
<feature type="compositionally biased region" description="Polar residues" evidence="10">
    <location>
        <begin position="376"/>
        <end position="389"/>
    </location>
</feature>
<evidence type="ECO:0000256" key="10">
    <source>
        <dbReference type="SAM" id="MobiDB-lite"/>
    </source>
</evidence>
<feature type="compositionally biased region" description="Basic residues" evidence="10">
    <location>
        <begin position="1"/>
        <end position="14"/>
    </location>
</feature>
<dbReference type="GO" id="GO:0043093">
    <property type="term" value="P:FtsZ-dependent cytokinesis"/>
    <property type="evidence" value="ECO:0007669"/>
    <property type="project" value="UniProtKB-UniRule"/>
</dbReference>
<dbReference type="GO" id="GO:0032153">
    <property type="term" value="C:cell division site"/>
    <property type="evidence" value="ECO:0007669"/>
    <property type="project" value="UniProtKB-UniRule"/>
</dbReference>
<keyword evidence="8 9" id="KW-0131">Cell cycle</keyword>
<comment type="function">
    <text evidence="9">Essential cell division protein.</text>
</comment>
<keyword evidence="2 9" id="KW-1003">Cell membrane</keyword>
<keyword evidence="4 9" id="KW-0132">Cell division</keyword>
<organism evidence="12">
    <name type="scientific">Edaphobacter paludis</name>
    <dbReference type="NCBI Taxonomy" id="3035702"/>
    <lineage>
        <taxon>Bacteria</taxon>
        <taxon>Pseudomonadati</taxon>
        <taxon>Acidobacteriota</taxon>
        <taxon>Terriglobia</taxon>
        <taxon>Terriglobales</taxon>
        <taxon>Acidobacteriaceae</taxon>
        <taxon>Edaphobacter</taxon>
    </lineage>
</organism>
<dbReference type="RefSeq" id="WP_348268518.1">
    <property type="nucleotide sequence ID" value="NZ_CP121194.1"/>
</dbReference>
<feature type="domain" description="POTRA" evidence="11">
    <location>
        <begin position="89"/>
        <end position="157"/>
    </location>
</feature>
<dbReference type="Gene3D" id="3.40.50.11690">
    <property type="entry name" value="Cell division protein FtsQ/DivIB"/>
    <property type="match status" value="1"/>
</dbReference>
<name>A0AAU7D1M1_9BACT</name>
<dbReference type="Gene3D" id="3.10.20.310">
    <property type="entry name" value="membrane protein fhac"/>
    <property type="match status" value="1"/>
</dbReference>
<dbReference type="Pfam" id="PF03799">
    <property type="entry name" value="FtsQ_DivIB_C"/>
    <property type="match status" value="1"/>
</dbReference>
<evidence type="ECO:0000256" key="1">
    <source>
        <dbReference type="ARBA" id="ARBA00004370"/>
    </source>
</evidence>
<dbReference type="AlphaFoldDB" id="A0AAU7D1M1"/>
<dbReference type="InterPro" id="IPR034746">
    <property type="entry name" value="POTRA"/>
</dbReference>
<feature type="transmembrane region" description="Helical" evidence="9">
    <location>
        <begin position="56"/>
        <end position="76"/>
    </location>
</feature>
<dbReference type="GO" id="GO:0005886">
    <property type="term" value="C:plasma membrane"/>
    <property type="evidence" value="ECO:0007669"/>
    <property type="project" value="UniProtKB-SubCell"/>
</dbReference>
<dbReference type="InterPro" id="IPR005548">
    <property type="entry name" value="Cell_div_FtsQ/DivIB_C"/>
</dbReference>
<evidence type="ECO:0000256" key="9">
    <source>
        <dbReference type="HAMAP-Rule" id="MF_00911"/>
    </source>
</evidence>
<keyword evidence="3" id="KW-0997">Cell inner membrane</keyword>
<evidence type="ECO:0000256" key="5">
    <source>
        <dbReference type="ARBA" id="ARBA00022692"/>
    </source>
</evidence>
<dbReference type="InterPro" id="IPR045335">
    <property type="entry name" value="FtsQ_C_sf"/>
</dbReference>
<feature type="compositionally biased region" description="Basic residues" evidence="10">
    <location>
        <begin position="354"/>
        <end position="373"/>
    </location>
</feature>
<feature type="compositionally biased region" description="Acidic residues" evidence="10">
    <location>
        <begin position="19"/>
        <end position="30"/>
    </location>
</feature>
<comment type="subcellular location">
    <subcellularLocation>
        <location evidence="9">Cell membrane</location>
        <topology evidence="9">Single-pass type II membrane protein</topology>
    </subcellularLocation>
    <subcellularLocation>
        <location evidence="1">Membrane</location>
    </subcellularLocation>
    <text evidence="9">Localizes to the division septum.</text>
</comment>
<comment type="similarity">
    <text evidence="9">Belongs to the FtsQ/DivIB family. FtsQ subfamily.</text>
</comment>
<keyword evidence="7 9" id="KW-0472">Membrane</keyword>
<evidence type="ECO:0000256" key="6">
    <source>
        <dbReference type="ARBA" id="ARBA00022989"/>
    </source>
</evidence>
<dbReference type="PANTHER" id="PTHR35851">
    <property type="entry name" value="CELL DIVISION PROTEIN FTSQ"/>
    <property type="match status" value="1"/>
</dbReference>
<dbReference type="EMBL" id="CP121194">
    <property type="protein sequence ID" value="XBH11030.1"/>
    <property type="molecule type" value="Genomic_DNA"/>
</dbReference>